<dbReference type="AlphaFoldDB" id="A0A4Z1GVF6"/>
<sequence>MASDDGPEQQAVADQTQSLPVNRNAISTTEKSKGDGHHHEGLPPPNGGLVAWMQVTGAFFLFFNTWQANL</sequence>
<feature type="region of interest" description="Disordered" evidence="1">
    <location>
        <begin position="1"/>
        <end position="48"/>
    </location>
</feature>
<protein>
    <submittedName>
        <fullName evidence="3">Uncharacterized protein</fullName>
    </submittedName>
</protein>
<evidence type="ECO:0000313" key="4">
    <source>
        <dbReference type="Proteomes" id="UP000297814"/>
    </source>
</evidence>
<keyword evidence="2" id="KW-1133">Transmembrane helix</keyword>
<organism evidence="3 4">
    <name type="scientific">Botrytis hyacinthi</name>
    <dbReference type="NCBI Taxonomy" id="278943"/>
    <lineage>
        <taxon>Eukaryota</taxon>
        <taxon>Fungi</taxon>
        <taxon>Dikarya</taxon>
        <taxon>Ascomycota</taxon>
        <taxon>Pezizomycotina</taxon>
        <taxon>Leotiomycetes</taxon>
        <taxon>Helotiales</taxon>
        <taxon>Sclerotiniaceae</taxon>
        <taxon>Botrytis</taxon>
    </lineage>
</organism>
<evidence type="ECO:0000256" key="2">
    <source>
        <dbReference type="SAM" id="Phobius"/>
    </source>
</evidence>
<feature type="compositionally biased region" description="Basic and acidic residues" evidence="1">
    <location>
        <begin position="30"/>
        <end position="41"/>
    </location>
</feature>
<dbReference type="Proteomes" id="UP000297814">
    <property type="component" value="Unassembled WGS sequence"/>
</dbReference>
<proteinExistence type="predicted"/>
<gene>
    <name evidence="3" type="ORF">BHYA_0037g00270</name>
</gene>
<accession>A0A4Z1GVF6</accession>
<reference evidence="3 4" key="1">
    <citation type="submission" date="2017-12" db="EMBL/GenBank/DDBJ databases">
        <title>Comparative genomics of Botrytis spp.</title>
        <authorList>
            <person name="Valero-Jimenez C.A."/>
            <person name="Tapia P."/>
            <person name="Veloso J."/>
            <person name="Silva-Moreno E."/>
            <person name="Staats M."/>
            <person name="Valdes J.H."/>
            <person name="Van Kan J.A.L."/>
        </authorList>
    </citation>
    <scope>NUCLEOTIDE SEQUENCE [LARGE SCALE GENOMIC DNA]</scope>
    <source>
        <strain evidence="3 4">Bh0001</strain>
    </source>
</reference>
<evidence type="ECO:0000256" key="1">
    <source>
        <dbReference type="SAM" id="MobiDB-lite"/>
    </source>
</evidence>
<name>A0A4Z1GVF6_9HELO</name>
<keyword evidence="2" id="KW-0472">Membrane</keyword>
<feature type="compositionally biased region" description="Polar residues" evidence="1">
    <location>
        <begin position="12"/>
        <end position="29"/>
    </location>
</feature>
<evidence type="ECO:0000313" key="3">
    <source>
        <dbReference type="EMBL" id="TGO40428.1"/>
    </source>
</evidence>
<feature type="transmembrane region" description="Helical" evidence="2">
    <location>
        <begin position="49"/>
        <end position="66"/>
    </location>
</feature>
<comment type="caution">
    <text evidence="3">The sequence shown here is derived from an EMBL/GenBank/DDBJ whole genome shotgun (WGS) entry which is preliminary data.</text>
</comment>
<keyword evidence="2" id="KW-0812">Transmembrane</keyword>
<keyword evidence="4" id="KW-1185">Reference proteome</keyword>
<dbReference type="EMBL" id="PQXK01000037">
    <property type="protein sequence ID" value="TGO40428.1"/>
    <property type="molecule type" value="Genomic_DNA"/>
</dbReference>